<dbReference type="RefSeq" id="WP_061770306.1">
    <property type="nucleotide sequence ID" value="NZ_FR904233.1"/>
</dbReference>
<proteinExistence type="predicted"/>
<protein>
    <submittedName>
        <fullName evidence="2">HNH endonuclease/AP2 domain-containing protein</fullName>
    </submittedName>
</protein>
<dbReference type="Pfam" id="PF13392">
    <property type="entry name" value="HNH_3"/>
    <property type="match status" value="1"/>
</dbReference>
<keyword evidence="2" id="KW-0378">Hydrolase</keyword>
<feature type="domain" description="HNH nuclease" evidence="1">
    <location>
        <begin position="49"/>
        <end position="91"/>
    </location>
</feature>
<accession>A0A068RAN7</accession>
<dbReference type="OrthoDB" id="388551at2"/>
<reference evidence="2" key="2">
    <citation type="journal article" date="2014" name="Genome Biol. Evol.">
        <title>Settling down: the genome of Serratia symbiotica from the aphid Cinara tujafilina zooms in on the process of accommodation to a cooperative intracellular life.</title>
        <authorList>
            <person name="Manzano-Marin A."/>
            <person name="Latorre A."/>
        </authorList>
    </citation>
    <scope>NUCLEOTIDE SEQUENCE</scope>
    <source>
        <strain evidence="2">SCt-VLC</strain>
    </source>
</reference>
<name>A0A068RAN7_9GAMM</name>
<gene>
    <name evidence="2" type="ORF">SCTVLC_1159</name>
</gene>
<dbReference type="InterPro" id="IPR036955">
    <property type="entry name" value="AP2/ERF_dom_sf"/>
</dbReference>
<dbReference type="EMBL" id="FR904233">
    <property type="protein sequence ID" value="CDG47877.1"/>
    <property type="molecule type" value="Genomic_DNA"/>
</dbReference>
<dbReference type="GO" id="GO:0003677">
    <property type="term" value="F:DNA binding"/>
    <property type="evidence" value="ECO:0007669"/>
    <property type="project" value="InterPro"/>
</dbReference>
<dbReference type="InterPro" id="IPR044925">
    <property type="entry name" value="His-Me_finger_sf"/>
</dbReference>
<dbReference type="GO" id="GO:0003700">
    <property type="term" value="F:DNA-binding transcription factor activity"/>
    <property type="evidence" value="ECO:0007669"/>
    <property type="project" value="InterPro"/>
</dbReference>
<reference evidence="2" key="1">
    <citation type="submission" date="2013-06" db="EMBL/GenBank/DDBJ databases">
        <authorList>
            <person name="Mazano-Marin A."/>
        </authorList>
    </citation>
    <scope>NUCLEOTIDE SEQUENCE</scope>
    <source>
        <strain evidence="2">SCt-VLC</strain>
    </source>
</reference>
<dbReference type="Gene3D" id="3.30.730.10">
    <property type="entry name" value="AP2/ERF domain"/>
    <property type="match status" value="1"/>
</dbReference>
<evidence type="ECO:0000313" key="2">
    <source>
        <dbReference type="EMBL" id="CDG47877.1"/>
    </source>
</evidence>
<dbReference type="InterPro" id="IPR016177">
    <property type="entry name" value="DNA-bd_dom_sf"/>
</dbReference>
<keyword evidence="2" id="KW-0255">Endonuclease</keyword>
<dbReference type="GO" id="GO:0004519">
    <property type="term" value="F:endonuclease activity"/>
    <property type="evidence" value="ECO:0007669"/>
    <property type="project" value="UniProtKB-KW"/>
</dbReference>
<dbReference type="SUPFAM" id="SSF54060">
    <property type="entry name" value="His-Me finger endonucleases"/>
    <property type="match status" value="1"/>
</dbReference>
<evidence type="ECO:0000259" key="1">
    <source>
        <dbReference type="Pfam" id="PF13392"/>
    </source>
</evidence>
<organism evidence="2">
    <name type="scientific">Serratia symbiotica SCt-VLC</name>
    <dbReference type="NCBI Taxonomy" id="1347341"/>
    <lineage>
        <taxon>Bacteria</taxon>
        <taxon>Pseudomonadati</taxon>
        <taxon>Pseudomonadota</taxon>
        <taxon>Gammaproteobacteria</taxon>
        <taxon>Enterobacterales</taxon>
        <taxon>Yersiniaceae</taxon>
        <taxon>Serratia</taxon>
        <taxon>Serratia symbiotica</taxon>
    </lineage>
</organism>
<dbReference type="AlphaFoldDB" id="A0A068RAN7"/>
<dbReference type="Gene3D" id="3.90.75.20">
    <property type="match status" value="1"/>
</dbReference>
<dbReference type="InterPro" id="IPR003615">
    <property type="entry name" value="HNH_nuc"/>
</dbReference>
<sequence length="158" mass="18209">MTQNDAKKLFVYEPLTGMLRRIGGRKPYPWRGIGKEGRYLATSIGPKTYYLHQLVWLYHHGYIPKIIDHINRNTRDCRIENLRPCTNAQNQYNTAKRGHNTSGFKGVVFHPRCPRKPWQAKIVVQGKVKSLGYYSTKEQAAEAYAKGAKFYAKEFASS</sequence>
<keyword evidence="2" id="KW-0540">Nuclease</keyword>
<dbReference type="SUPFAM" id="SSF54171">
    <property type="entry name" value="DNA-binding domain"/>
    <property type="match status" value="1"/>
</dbReference>